<dbReference type="InterPro" id="IPR001214">
    <property type="entry name" value="SET_dom"/>
</dbReference>
<dbReference type="PANTHER" id="PTHR47332:SF4">
    <property type="entry name" value="SET DOMAIN-CONTAINING PROTEIN 5"/>
    <property type="match status" value="1"/>
</dbReference>
<dbReference type="SMART" id="SM00317">
    <property type="entry name" value="SET"/>
    <property type="match status" value="1"/>
</dbReference>
<dbReference type="InterPro" id="IPR046341">
    <property type="entry name" value="SET_dom_sf"/>
</dbReference>
<proteinExistence type="predicted"/>
<reference evidence="2 3" key="1">
    <citation type="journal article" date="2015" name="Genome Announc.">
        <title>Draft Genome Sequence and Gene Annotation of the Entomopathogenic Fungus Verticillium hemipterigenum.</title>
        <authorList>
            <person name="Horn F."/>
            <person name="Habel A."/>
            <person name="Scharf D.H."/>
            <person name="Dworschak J."/>
            <person name="Brakhage A.A."/>
            <person name="Guthke R."/>
            <person name="Hertweck C."/>
            <person name="Linde J."/>
        </authorList>
    </citation>
    <scope>NUCLEOTIDE SEQUENCE [LARGE SCALE GENOMIC DNA]</scope>
</reference>
<dbReference type="STRING" id="1531966.A0A0A1TH44"/>
<dbReference type="InterPro" id="IPR053185">
    <property type="entry name" value="SET_domain_protein"/>
</dbReference>
<keyword evidence="3" id="KW-1185">Reference proteome</keyword>
<dbReference type="HOGENOM" id="CLU_1367094_0_0_1"/>
<dbReference type="Proteomes" id="UP000039046">
    <property type="component" value="Unassembled WGS sequence"/>
</dbReference>
<dbReference type="PROSITE" id="PS50280">
    <property type="entry name" value="SET"/>
    <property type="match status" value="1"/>
</dbReference>
<protein>
    <recommendedName>
        <fullName evidence="1">SET domain-containing protein</fullName>
    </recommendedName>
</protein>
<feature type="domain" description="SET" evidence="1">
    <location>
        <begin position="22"/>
        <end position="163"/>
    </location>
</feature>
<dbReference type="OrthoDB" id="3180714at2759"/>
<name>A0A0A1TH44_9HYPO</name>
<dbReference type="EMBL" id="CDHN01000002">
    <property type="protein sequence ID" value="CEJ88678.1"/>
    <property type="molecule type" value="Genomic_DNA"/>
</dbReference>
<gene>
    <name evidence="2" type="ORF">VHEMI04788</name>
</gene>
<evidence type="ECO:0000259" key="1">
    <source>
        <dbReference type="PROSITE" id="PS50280"/>
    </source>
</evidence>
<organism evidence="2 3">
    <name type="scientific">[Torrubiella] hemipterigena</name>
    <dbReference type="NCBI Taxonomy" id="1531966"/>
    <lineage>
        <taxon>Eukaryota</taxon>
        <taxon>Fungi</taxon>
        <taxon>Dikarya</taxon>
        <taxon>Ascomycota</taxon>
        <taxon>Pezizomycotina</taxon>
        <taxon>Sordariomycetes</taxon>
        <taxon>Hypocreomycetidae</taxon>
        <taxon>Hypocreales</taxon>
        <taxon>Clavicipitaceae</taxon>
        <taxon>Clavicipitaceae incertae sedis</taxon>
        <taxon>'Torrubiella' clade</taxon>
    </lineage>
</organism>
<dbReference type="Pfam" id="PF00856">
    <property type="entry name" value="SET"/>
    <property type="match status" value="1"/>
</dbReference>
<dbReference type="CDD" id="cd20071">
    <property type="entry name" value="SET_SMYD"/>
    <property type="match status" value="1"/>
</dbReference>
<dbReference type="Gene3D" id="2.170.270.10">
    <property type="entry name" value="SET domain"/>
    <property type="match status" value="1"/>
</dbReference>
<dbReference type="AlphaFoldDB" id="A0A0A1TH44"/>
<dbReference type="PANTHER" id="PTHR47332">
    <property type="entry name" value="SET DOMAIN-CONTAINING PROTEIN 5"/>
    <property type="match status" value="1"/>
</dbReference>
<dbReference type="SUPFAM" id="SSF82199">
    <property type="entry name" value="SET domain"/>
    <property type="match status" value="1"/>
</dbReference>
<evidence type="ECO:0000313" key="2">
    <source>
        <dbReference type="EMBL" id="CEJ88678.1"/>
    </source>
</evidence>
<evidence type="ECO:0000313" key="3">
    <source>
        <dbReference type="Proteomes" id="UP000039046"/>
    </source>
</evidence>
<sequence length="200" mass="21857">MLTTPPSSQPQSQSDTTTTAAAPLLFTIHGSPISGRGAFAACDIPPHQVILREPPLLLVTAHTSLCTAFERLDDADKHLALGLCANEDRYKDGTPKIQAIWATNSFATQQGQGGLFPVSARFNHACRPGSNVDYYYDNQNNELVLKSGSQAIKKEQELTISYMLDASPAQLYAAYGFQCRCGYCPGLSNENLRKMLDNLW</sequence>
<accession>A0A0A1TH44</accession>